<accession>A0A6J2XDM4</accession>
<gene>
    <name evidence="13" type="primary">LOC115877222</name>
</gene>
<dbReference type="RefSeq" id="XP_030749241.1">
    <property type="nucleotide sequence ID" value="XM_030893381.1"/>
</dbReference>
<keyword evidence="6" id="KW-0238">DNA-binding</keyword>
<dbReference type="InterPro" id="IPR052035">
    <property type="entry name" value="ZnF_BED_domain_contain"/>
</dbReference>
<keyword evidence="2" id="KW-0479">Metal-binding</keyword>
<dbReference type="InterPro" id="IPR036236">
    <property type="entry name" value="Znf_C2H2_sf"/>
</dbReference>
<evidence type="ECO:0000256" key="6">
    <source>
        <dbReference type="ARBA" id="ARBA00023125"/>
    </source>
</evidence>
<evidence type="ECO:0000256" key="1">
    <source>
        <dbReference type="ARBA" id="ARBA00004123"/>
    </source>
</evidence>
<dbReference type="SUPFAM" id="SSF53098">
    <property type="entry name" value="Ribonuclease H-like"/>
    <property type="match status" value="1"/>
</dbReference>
<dbReference type="SUPFAM" id="SSF57667">
    <property type="entry name" value="beta-beta-alpha zinc fingers"/>
    <property type="match status" value="1"/>
</dbReference>
<reference evidence="13" key="1">
    <citation type="submission" date="2025-08" db="UniProtKB">
        <authorList>
            <consortium name="RefSeq"/>
        </authorList>
    </citation>
    <scope>IDENTIFICATION</scope>
    <source>
        <tissue evidence="13">Gonads</tissue>
    </source>
</reference>
<evidence type="ECO:0000256" key="7">
    <source>
        <dbReference type="ARBA" id="ARBA00023163"/>
    </source>
</evidence>
<proteinExistence type="predicted"/>
<dbReference type="InterPro" id="IPR003656">
    <property type="entry name" value="Znf_BED"/>
</dbReference>
<evidence type="ECO:0000256" key="8">
    <source>
        <dbReference type="ARBA" id="ARBA00023242"/>
    </source>
</evidence>
<dbReference type="Proteomes" id="UP000504635">
    <property type="component" value="Unplaced"/>
</dbReference>
<keyword evidence="5" id="KW-0805">Transcription regulation</keyword>
<evidence type="ECO:0000256" key="2">
    <source>
        <dbReference type="ARBA" id="ARBA00022723"/>
    </source>
</evidence>
<dbReference type="AlphaFoldDB" id="A0A6J2XDM4"/>
<dbReference type="PANTHER" id="PTHR46481:SF10">
    <property type="entry name" value="ZINC FINGER BED DOMAIN-CONTAINING PROTEIN 39"/>
    <property type="match status" value="1"/>
</dbReference>
<evidence type="ECO:0000313" key="13">
    <source>
        <dbReference type="RefSeq" id="XP_030749241.1"/>
    </source>
</evidence>
<dbReference type="GeneID" id="115877222"/>
<evidence type="ECO:0000256" key="9">
    <source>
        <dbReference type="PROSITE-ProRule" id="PRU00027"/>
    </source>
</evidence>
<dbReference type="KEGG" id="soy:115877222"/>
<evidence type="ECO:0000259" key="11">
    <source>
        <dbReference type="PROSITE" id="PS50808"/>
    </source>
</evidence>
<comment type="subcellular location">
    <subcellularLocation>
        <location evidence="1">Nucleus</location>
    </subcellularLocation>
</comment>
<dbReference type="InterPro" id="IPR008906">
    <property type="entry name" value="HATC_C_dom"/>
</dbReference>
<keyword evidence="7" id="KW-0804">Transcription</keyword>
<dbReference type="GO" id="GO:0008270">
    <property type="term" value="F:zinc ion binding"/>
    <property type="evidence" value="ECO:0007669"/>
    <property type="project" value="UniProtKB-KW"/>
</dbReference>
<dbReference type="GO" id="GO:0046983">
    <property type="term" value="F:protein dimerization activity"/>
    <property type="evidence" value="ECO:0007669"/>
    <property type="project" value="InterPro"/>
</dbReference>
<feature type="region of interest" description="Disordered" evidence="10">
    <location>
        <begin position="154"/>
        <end position="215"/>
    </location>
</feature>
<evidence type="ECO:0000256" key="4">
    <source>
        <dbReference type="ARBA" id="ARBA00022833"/>
    </source>
</evidence>
<evidence type="ECO:0000256" key="3">
    <source>
        <dbReference type="ARBA" id="ARBA00022771"/>
    </source>
</evidence>
<feature type="domain" description="BED-type" evidence="11">
    <location>
        <begin position="95"/>
        <end position="147"/>
    </location>
</feature>
<evidence type="ECO:0000313" key="12">
    <source>
        <dbReference type="Proteomes" id="UP000504635"/>
    </source>
</evidence>
<dbReference type="OrthoDB" id="1607513at2759"/>
<dbReference type="Pfam" id="PF02892">
    <property type="entry name" value="zf-BED"/>
    <property type="match status" value="1"/>
</dbReference>
<organism evidence="12 13">
    <name type="scientific">Sitophilus oryzae</name>
    <name type="common">Rice weevil</name>
    <name type="synonym">Curculio oryzae</name>
    <dbReference type="NCBI Taxonomy" id="7048"/>
    <lineage>
        <taxon>Eukaryota</taxon>
        <taxon>Metazoa</taxon>
        <taxon>Ecdysozoa</taxon>
        <taxon>Arthropoda</taxon>
        <taxon>Hexapoda</taxon>
        <taxon>Insecta</taxon>
        <taxon>Pterygota</taxon>
        <taxon>Neoptera</taxon>
        <taxon>Endopterygota</taxon>
        <taxon>Coleoptera</taxon>
        <taxon>Polyphaga</taxon>
        <taxon>Cucujiformia</taxon>
        <taxon>Curculionidae</taxon>
        <taxon>Dryophthorinae</taxon>
        <taxon>Sitophilus</taxon>
    </lineage>
</organism>
<dbReference type="InParanoid" id="A0A6J2XDM4"/>
<dbReference type="InterPro" id="IPR012337">
    <property type="entry name" value="RNaseH-like_sf"/>
</dbReference>
<dbReference type="Pfam" id="PF05699">
    <property type="entry name" value="Dimer_Tnp_hAT"/>
    <property type="match status" value="1"/>
</dbReference>
<evidence type="ECO:0000256" key="5">
    <source>
        <dbReference type="ARBA" id="ARBA00023015"/>
    </source>
</evidence>
<keyword evidence="3 9" id="KW-0863">Zinc-finger</keyword>
<name>A0A6J2XDM4_SITOR</name>
<dbReference type="GO" id="GO:0005634">
    <property type="term" value="C:nucleus"/>
    <property type="evidence" value="ECO:0007669"/>
    <property type="project" value="UniProtKB-SubCell"/>
</dbReference>
<keyword evidence="4" id="KW-0862">Zinc</keyword>
<protein>
    <submittedName>
        <fullName evidence="13">Zinc finger BED domain-containing protein 1-like</fullName>
    </submittedName>
</protein>
<sequence>MKCVDSNALPESQSEIAAVCRGEVSREGNLKIYPRRDGVPHQNEIKNLGCFADPIVYPVLFPYGDRGYNTDMPRLSNPRKTITFSTEPECLMGIEKPTQTRPFFFESRENKSEAVCSLCKNKLKFYGSTTNLKKHLTRLHPIQYKQLIDNLEASTSTEPPESFAEQREEHTEGSIVRGKGRATGDESSEPSQPQPKRKKQLKLFGGSSTTELSDDKKKEIDEKLLKMIVQDFQPLSFVENKGFKDFSKSLNALYSVPSRKYLTDTLLKDKFVKVKSNIKEMLCEVNYVSVTTDIWTSDSNIAYVSLTCHFSYKDKLNSQVLSTDEISGAHTGENIGNTLTKILNEWGIMGKVVTVVSDNGSNIKNAINEHLKKHNHPCVAHTLNLCVNDSIKENETFSLICKKTRSLVSYFKHSVQATEKLKTTQIQMGFPVLKIKQDVSTRWNSTLFMLERLLEIKDALSVILSSLPKAPASLNATEWSIVWDCVPVLKPIEIITSVLSAEKYPTISIIIPLIRGLQHTLQHINPTTDVGIKLKQSLLEAIGRRLVSLERDKMVAKATILDPRFKGLAFGLEENSKNAESWIIEEVKQIIIVKNNADSTSEPEPNLLGPATTSDPSKNLWAFFDDKLSQKKSVVTPTTTAMLTVKQYLQLPNLDRTKCPFEFWSQNKSMFPELYELAQKYLSIPGTSVPSERIFSKAGQLTNVRRNRLLPKNLNQIIFLNSYYSH</sequence>
<keyword evidence="12" id="KW-1185">Reference proteome</keyword>
<dbReference type="GO" id="GO:0003677">
    <property type="term" value="F:DNA binding"/>
    <property type="evidence" value="ECO:0007669"/>
    <property type="project" value="UniProtKB-KW"/>
</dbReference>
<dbReference type="PANTHER" id="PTHR46481">
    <property type="entry name" value="ZINC FINGER BED DOMAIN-CONTAINING PROTEIN 4"/>
    <property type="match status" value="1"/>
</dbReference>
<dbReference type="GO" id="GO:0009791">
    <property type="term" value="P:post-embryonic development"/>
    <property type="evidence" value="ECO:0007669"/>
    <property type="project" value="UniProtKB-ARBA"/>
</dbReference>
<dbReference type="PROSITE" id="PS50808">
    <property type="entry name" value="ZF_BED"/>
    <property type="match status" value="1"/>
</dbReference>
<keyword evidence="8" id="KW-0539">Nucleus</keyword>
<dbReference type="SUPFAM" id="SSF140996">
    <property type="entry name" value="Hermes dimerisation domain"/>
    <property type="match status" value="1"/>
</dbReference>
<evidence type="ECO:0000256" key="10">
    <source>
        <dbReference type="SAM" id="MobiDB-lite"/>
    </source>
</evidence>
<dbReference type="Gene3D" id="1.10.10.1070">
    <property type="entry name" value="Zinc finger, BED domain-containing"/>
    <property type="match status" value="1"/>
</dbReference>